<dbReference type="PANTHER" id="PTHR43033">
    <property type="entry name" value="TRNA(ILE)-LYSIDINE SYNTHASE-RELATED"/>
    <property type="match status" value="1"/>
</dbReference>
<dbReference type="AlphaFoldDB" id="A0A644UDN5"/>
<dbReference type="SUPFAM" id="SSF82829">
    <property type="entry name" value="MesJ substrate recognition domain-like"/>
    <property type="match status" value="1"/>
</dbReference>
<evidence type="ECO:0000256" key="1">
    <source>
        <dbReference type="ARBA" id="ARBA00004496"/>
    </source>
</evidence>
<dbReference type="EC" id="6.3.4.19" evidence="2"/>
<dbReference type="InterPro" id="IPR014729">
    <property type="entry name" value="Rossmann-like_a/b/a_fold"/>
</dbReference>
<evidence type="ECO:0000259" key="9">
    <source>
        <dbReference type="SMART" id="SM00977"/>
    </source>
</evidence>
<dbReference type="InterPro" id="IPR012795">
    <property type="entry name" value="tRNA_Ile_lys_synt_N"/>
</dbReference>
<dbReference type="CDD" id="cd01992">
    <property type="entry name" value="TilS_N"/>
    <property type="match status" value="1"/>
</dbReference>
<evidence type="ECO:0000256" key="6">
    <source>
        <dbReference type="ARBA" id="ARBA00022741"/>
    </source>
</evidence>
<evidence type="ECO:0000256" key="3">
    <source>
        <dbReference type="ARBA" id="ARBA00022490"/>
    </source>
</evidence>
<proteinExistence type="inferred from homology"/>
<keyword evidence="4 10" id="KW-0436">Ligase</keyword>
<dbReference type="InterPro" id="IPR012094">
    <property type="entry name" value="tRNA_Ile_lys_synt"/>
</dbReference>
<keyword evidence="6" id="KW-0547">Nucleotide-binding</keyword>
<evidence type="ECO:0000256" key="8">
    <source>
        <dbReference type="ARBA" id="ARBA00048539"/>
    </source>
</evidence>
<feature type="domain" description="Lysidine-tRNA(Ile) synthetase C-terminal" evidence="9">
    <location>
        <begin position="381"/>
        <end position="453"/>
    </location>
</feature>
<dbReference type="GO" id="GO:0005737">
    <property type="term" value="C:cytoplasm"/>
    <property type="evidence" value="ECO:0007669"/>
    <property type="project" value="UniProtKB-SubCell"/>
</dbReference>
<dbReference type="PANTHER" id="PTHR43033:SF1">
    <property type="entry name" value="TRNA(ILE)-LYSIDINE SYNTHASE-RELATED"/>
    <property type="match status" value="1"/>
</dbReference>
<accession>A0A644UDN5</accession>
<comment type="catalytic activity">
    <reaction evidence="8">
        <text>cytidine(34) in tRNA(Ile2) + L-lysine + ATP = lysidine(34) in tRNA(Ile2) + AMP + diphosphate + H(+)</text>
        <dbReference type="Rhea" id="RHEA:43744"/>
        <dbReference type="Rhea" id="RHEA-COMP:10625"/>
        <dbReference type="Rhea" id="RHEA-COMP:10670"/>
        <dbReference type="ChEBI" id="CHEBI:15378"/>
        <dbReference type="ChEBI" id="CHEBI:30616"/>
        <dbReference type="ChEBI" id="CHEBI:32551"/>
        <dbReference type="ChEBI" id="CHEBI:33019"/>
        <dbReference type="ChEBI" id="CHEBI:82748"/>
        <dbReference type="ChEBI" id="CHEBI:83665"/>
        <dbReference type="ChEBI" id="CHEBI:456215"/>
        <dbReference type="EC" id="6.3.4.19"/>
    </reaction>
</comment>
<dbReference type="EMBL" id="VSSQ01000103">
    <property type="protein sequence ID" value="MPL77047.1"/>
    <property type="molecule type" value="Genomic_DNA"/>
</dbReference>
<comment type="caution">
    <text evidence="10">The sequence shown here is derived from an EMBL/GenBank/DDBJ whole genome shotgun (WGS) entry which is preliminary data.</text>
</comment>
<dbReference type="NCBIfam" id="TIGR02433">
    <property type="entry name" value="lysidine_TilS_C"/>
    <property type="match status" value="1"/>
</dbReference>
<dbReference type="InterPro" id="IPR012796">
    <property type="entry name" value="Lysidine-tRNA-synth_C"/>
</dbReference>
<dbReference type="Pfam" id="PF11734">
    <property type="entry name" value="TilS_C"/>
    <property type="match status" value="1"/>
</dbReference>
<evidence type="ECO:0000256" key="7">
    <source>
        <dbReference type="ARBA" id="ARBA00022840"/>
    </source>
</evidence>
<dbReference type="GO" id="GO:0032267">
    <property type="term" value="F:tRNA(Ile)-lysidine synthase activity"/>
    <property type="evidence" value="ECO:0007669"/>
    <property type="project" value="UniProtKB-EC"/>
</dbReference>
<reference evidence="10" key="1">
    <citation type="submission" date="2019-08" db="EMBL/GenBank/DDBJ databases">
        <authorList>
            <person name="Kucharzyk K."/>
            <person name="Murdoch R.W."/>
            <person name="Higgins S."/>
            <person name="Loffler F."/>
        </authorList>
    </citation>
    <scope>NUCLEOTIDE SEQUENCE</scope>
</reference>
<evidence type="ECO:0000256" key="2">
    <source>
        <dbReference type="ARBA" id="ARBA00013267"/>
    </source>
</evidence>
<keyword evidence="3" id="KW-0963">Cytoplasm</keyword>
<dbReference type="HAMAP" id="MF_01161">
    <property type="entry name" value="tRNA_Ile_lys_synt"/>
    <property type="match status" value="1"/>
</dbReference>
<sequence length="459" mass="51595">MLKKVKAWIDSHKLLASGDKIIAACSGGPDSLALVHILQLLAPHYQVEVFVAHVDHMIRGQQSAEDAAFVAAFCRANGLVCYQTAVNVPQFAELSGRSIEDAAREQRYAYLRHVAAGLGGAKIATGHHRDDQAETVLINLLRGAGSGGLRGMQAKNGSIIRPLLPVSRSDVEQYCRENQLTPRLDSTNLEVKYLRNRVRLKLLPLLEEEYNPGIKDALFRTGTLIADQHDYIHHAAIQVWPVIVRERQGLLLVNNKKLLQQHAALQREILRLTIEKKQGNLKGITFQHVERLVTMARDHEVGSILELPGRLLVKKNYEELMVGWQPQKDQIDLSMTRLTVPGITYIEQLDIAITAELCTAWPEKQGSHTAVFDWQMLTPPFFVRTRQPGDRFKPLGLQGTKKLKDFFVDGKIPQQERDRILLVCDSNDIIWVAGHRQAQVGRVTAATQQFLQLTIKQVK</sequence>
<protein>
    <recommendedName>
        <fullName evidence="2">tRNA(Ile)-lysidine synthetase</fullName>
        <ecNumber evidence="2">6.3.4.19</ecNumber>
    </recommendedName>
</protein>
<evidence type="ECO:0000256" key="5">
    <source>
        <dbReference type="ARBA" id="ARBA00022694"/>
    </source>
</evidence>
<keyword evidence="7" id="KW-0067">ATP-binding</keyword>
<dbReference type="NCBIfam" id="TIGR02432">
    <property type="entry name" value="lysidine_TilS_N"/>
    <property type="match status" value="1"/>
</dbReference>
<dbReference type="Pfam" id="PF01171">
    <property type="entry name" value="ATP_bind_3"/>
    <property type="match status" value="1"/>
</dbReference>
<name>A0A644UDN5_9ZZZZ</name>
<gene>
    <name evidence="10" type="primary">tilS_8</name>
    <name evidence="10" type="ORF">SDC9_22898</name>
</gene>
<comment type="subcellular location">
    <subcellularLocation>
        <location evidence="1">Cytoplasm</location>
    </subcellularLocation>
</comment>
<keyword evidence="5" id="KW-0819">tRNA processing</keyword>
<dbReference type="InterPro" id="IPR011063">
    <property type="entry name" value="TilS/TtcA_N"/>
</dbReference>
<dbReference type="Gene3D" id="3.40.50.620">
    <property type="entry name" value="HUPs"/>
    <property type="match status" value="1"/>
</dbReference>
<dbReference type="SUPFAM" id="SSF52402">
    <property type="entry name" value="Adenine nucleotide alpha hydrolases-like"/>
    <property type="match status" value="1"/>
</dbReference>
<dbReference type="GO" id="GO:0008033">
    <property type="term" value="P:tRNA processing"/>
    <property type="evidence" value="ECO:0007669"/>
    <property type="project" value="UniProtKB-KW"/>
</dbReference>
<dbReference type="Gene3D" id="1.20.59.20">
    <property type="match status" value="1"/>
</dbReference>
<evidence type="ECO:0000256" key="4">
    <source>
        <dbReference type="ARBA" id="ARBA00022598"/>
    </source>
</evidence>
<evidence type="ECO:0000313" key="10">
    <source>
        <dbReference type="EMBL" id="MPL77047.1"/>
    </source>
</evidence>
<dbReference type="SUPFAM" id="SSF56037">
    <property type="entry name" value="PheT/TilS domain"/>
    <property type="match status" value="1"/>
</dbReference>
<dbReference type="GO" id="GO:0005524">
    <property type="term" value="F:ATP binding"/>
    <property type="evidence" value="ECO:0007669"/>
    <property type="project" value="UniProtKB-KW"/>
</dbReference>
<dbReference type="SMART" id="SM00977">
    <property type="entry name" value="TilS_C"/>
    <property type="match status" value="1"/>
</dbReference>
<organism evidence="10">
    <name type="scientific">bioreactor metagenome</name>
    <dbReference type="NCBI Taxonomy" id="1076179"/>
    <lineage>
        <taxon>unclassified sequences</taxon>
        <taxon>metagenomes</taxon>
        <taxon>ecological metagenomes</taxon>
    </lineage>
</organism>